<keyword evidence="1" id="KW-0812">Transmembrane</keyword>
<dbReference type="Proteomes" id="UP000319313">
    <property type="component" value="Unassembled WGS sequence"/>
</dbReference>
<evidence type="ECO:0000256" key="1">
    <source>
        <dbReference type="SAM" id="Phobius"/>
    </source>
</evidence>
<organism evidence="2 3">
    <name type="scientific">Microcystis aeruginosa Ma_SC_T_19800800_S464</name>
    <dbReference type="NCBI Taxonomy" id="2486257"/>
    <lineage>
        <taxon>Bacteria</taxon>
        <taxon>Bacillati</taxon>
        <taxon>Cyanobacteriota</taxon>
        <taxon>Cyanophyceae</taxon>
        <taxon>Oscillatoriophycideae</taxon>
        <taxon>Chroococcales</taxon>
        <taxon>Microcystaceae</taxon>
        <taxon>Microcystis</taxon>
    </lineage>
</organism>
<feature type="transmembrane region" description="Helical" evidence="1">
    <location>
        <begin position="21"/>
        <end position="42"/>
    </location>
</feature>
<feature type="transmembrane region" description="Helical" evidence="1">
    <location>
        <begin position="48"/>
        <end position="67"/>
    </location>
</feature>
<keyword evidence="1" id="KW-1133">Transmembrane helix</keyword>
<sequence>MTSNLSFKKFSDNLTNSLTDVYRIGNLSLVCMSVSIVMILIGHFVNDWLFNVGILLTVSCFGFFIYAQLKGLKEVSQLIEKSQESIDLAQETAIELTKTFHVFESLTISHLQSLNSVLEIIVPLLTSFPILGRKLNSIGMTKLQNVSHHLMDMILKAESATQNIENALLNADAQKLKIYTQNLREISQKLRVNTDKNLLEKEATL</sequence>
<dbReference type="AlphaFoldDB" id="A0A552E374"/>
<keyword evidence="1" id="KW-0472">Membrane</keyword>
<proteinExistence type="predicted"/>
<evidence type="ECO:0000313" key="3">
    <source>
        <dbReference type="Proteomes" id="UP000319313"/>
    </source>
</evidence>
<dbReference type="EMBL" id="SFBL01000029">
    <property type="protein sequence ID" value="TRU28939.1"/>
    <property type="molecule type" value="Genomic_DNA"/>
</dbReference>
<protein>
    <submittedName>
        <fullName evidence="2">Uncharacterized protein</fullName>
    </submittedName>
</protein>
<evidence type="ECO:0000313" key="2">
    <source>
        <dbReference type="EMBL" id="TRU28939.1"/>
    </source>
</evidence>
<name>A0A552E374_MICAE</name>
<accession>A0A552E374</accession>
<comment type="caution">
    <text evidence="2">The sequence shown here is derived from an EMBL/GenBank/DDBJ whole genome shotgun (WGS) entry which is preliminary data.</text>
</comment>
<gene>
    <name evidence="2" type="ORF">EWV81_03770</name>
</gene>
<reference evidence="2 3" key="1">
    <citation type="submission" date="2019-01" db="EMBL/GenBank/DDBJ databases">
        <title>Coherence of Microcystis species and biogeography revealed through population genomics.</title>
        <authorList>
            <person name="Perez-Carrascal O.M."/>
            <person name="Terrat Y."/>
            <person name="Giani A."/>
            <person name="Fortin N."/>
            <person name="Tromas N."/>
            <person name="Shapiro B.J."/>
        </authorList>
    </citation>
    <scope>NUCLEOTIDE SEQUENCE [LARGE SCALE GENOMIC DNA]</scope>
    <source>
        <strain evidence="2">Ma_SC_T_19800800_S464</strain>
    </source>
</reference>